<evidence type="ECO:0000313" key="3">
    <source>
        <dbReference type="Proteomes" id="UP000886657"/>
    </source>
</evidence>
<accession>A0A9D7XFR6</accession>
<comment type="caution">
    <text evidence="2">The sequence shown here is derived from an EMBL/GenBank/DDBJ whole genome shotgun (WGS) entry which is preliminary data.</text>
</comment>
<protein>
    <submittedName>
        <fullName evidence="2">Nuclear transport factor 2 family protein</fullName>
    </submittedName>
</protein>
<dbReference type="Proteomes" id="UP000886657">
    <property type="component" value="Unassembled WGS sequence"/>
</dbReference>
<evidence type="ECO:0000313" key="2">
    <source>
        <dbReference type="EMBL" id="MBK9795421.1"/>
    </source>
</evidence>
<dbReference type="Gene3D" id="3.10.450.50">
    <property type="match status" value="1"/>
</dbReference>
<feature type="domain" description="SnoaL-like" evidence="1">
    <location>
        <begin position="28"/>
        <end position="125"/>
    </location>
</feature>
<sequence length="131" mass="14713">MIQPLVLAVTFVACALPLAGITPEELIQKQVDAYNAHDLDAFVACFGKDIEFRTMDGNVNPEKGTVALRKGYADLFKRYPELRVKVLKRIRQGAYVIDQQQAEGMGPNPVTVTAIYQIDQDKIIRVWYLEG</sequence>
<dbReference type="AlphaFoldDB" id="A0A9D7XFR6"/>
<dbReference type="InterPro" id="IPR032710">
    <property type="entry name" value="NTF2-like_dom_sf"/>
</dbReference>
<dbReference type="SUPFAM" id="SSF54427">
    <property type="entry name" value="NTF2-like"/>
    <property type="match status" value="1"/>
</dbReference>
<evidence type="ECO:0000259" key="1">
    <source>
        <dbReference type="Pfam" id="PF12680"/>
    </source>
</evidence>
<name>A0A9D7XFR6_9BACT</name>
<dbReference type="Pfam" id="PF12680">
    <property type="entry name" value="SnoaL_2"/>
    <property type="match status" value="1"/>
</dbReference>
<reference evidence="2" key="1">
    <citation type="submission" date="2020-10" db="EMBL/GenBank/DDBJ databases">
        <title>Connecting structure to function with the recovery of over 1000 high-quality activated sludge metagenome-assembled genomes encoding full-length rRNA genes using long-read sequencing.</title>
        <authorList>
            <person name="Singleton C.M."/>
            <person name="Petriglieri F."/>
            <person name="Kristensen J.M."/>
            <person name="Kirkegaard R.H."/>
            <person name="Michaelsen T.Y."/>
            <person name="Andersen M.H."/>
            <person name="Karst S.M."/>
            <person name="Dueholm M.S."/>
            <person name="Nielsen P.H."/>
            <person name="Albertsen M."/>
        </authorList>
    </citation>
    <scope>NUCLEOTIDE SEQUENCE</scope>
    <source>
        <strain evidence="2">Skiv_18-Q3-R9-52_MAXAC.067</strain>
    </source>
</reference>
<gene>
    <name evidence="2" type="ORF">IPP58_02790</name>
</gene>
<dbReference type="InterPro" id="IPR037401">
    <property type="entry name" value="SnoaL-like"/>
</dbReference>
<organism evidence="2 3">
    <name type="scientific">Candidatus Geothrix skivensis</name>
    <dbReference type="NCBI Taxonomy" id="2954439"/>
    <lineage>
        <taxon>Bacteria</taxon>
        <taxon>Pseudomonadati</taxon>
        <taxon>Acidobacteriota</taxon>
        <taxon>Holophagae</taxon>
        <taxon>Holophagales</taxon>
        <taxon>Holophagaceae</taxon>
        <taxon>Geothrix</taxon>
    </lineage>
</organism>
<proteinExistence type="predicted"/>
<dbReference type="EMBL" id="JADKIO010000005">
    <property type="protein sequence ID" value="MBK9795421.1"/>
    <property type="molecule type" value="Genomic_DNA"/>
</dbReference>